<sequence length="324" mass="35524">MNSWKWHLLIPLLCILPQISVTQQPQISTTQPFNPTTTPTTDASAIPAFPEQSQISSCPLDLPDDISAIIATACGSITAQEDRHHRNRCCPVLAASLYAAHARTVLLGAEQAPPNEGNMPVLPDDSRTCVDEFEGLLRAKGVEVKGPDESCDAVICYCGIRLHNGPGSCPELFQEGGQLTGLPVLGEMEEECRRPGVSGCSSCLRSLYQLKGSEERESESEASSDERKRRMKSRDCELMGLTWLLAKNKTAYFPTVTAVFRAFMASSDGQEPLSCREEQPLAVDSVQLDQASSSPSSHQYTLFSLSLKPISYWAFVLLLWNSFH</sequence>
<organism evidence="3 4">
    <name type="scientific">Amborella trichopoda</name>
    <dbReference type="NCBI Taxonomy" id="13333"/>
    <lineage>
        <taxon>Eukaryota</taxon>
        <taxon>Viridiplantae</taxon>
        <taxon>Streptophyta</taxon>
        <taxon>Embryophyta</taxon>
        <taxon>Tracheophyta</taxon>
        <taxon>Spermatophyta</taxon>
        <taxon>Magnoliopsida</taxon>
        <taxon>Amborellales</taxon>
        <taxon>Amborellaceae</taxon>
        <taxon>Amborella</taxon>
    </lineage>
</organism>
<dbReference type="Proteomes" id="UP000017836">
    <property type="component" value="Unassembled WGS sequence"/>
</dbReference>
<dbReference type="EMBL" id="KI392710">
    <property type="protein sequence ID" value="ERN11324.1"/>
    <property type="molecule type" value="Genomic_DNA"/>
</dbReference>
<feature type="chain" id="PRO_5004807626" description="SPARK domain-containing protein" evidence="1">
    <location>
        <begin position="23"/>
        <end position="324"/>
    </location>
</feature>
<dbReference type="InterPro" id="IPR040376">
    <property type="entry name" value="At4g28100-like"/>
</dbReference>
<dbReference type="PANTHER" id="PTHR34056:SF1">
    <property type="entry name" value="GPI-ANCHORED PROTEIN"/>
    <property type="match status" value="1"/>
</dbReference>
<keyword evidence="1" id="KW-0732">Signal</keyword>
<reference evidence="4" key="1">
    <citation type="journal article" date="2013" name="Science">
        <title>The Amborella genome and the evolution of flowering plants.</title>
        <authorList>
            <consortium name="Amborella Genome Project"/>
        </authorList>
    </citation>
    <scope>NUCLEOTIDE SEQUENCE [LARGE SCALE GENOMIC DNA]</scope>
</reference>
<evidence type="ECO:0000313" key="4">
    <source>
        <dbReference type="Proteomes" id="UP000017836"/>
    </source>
</evidence>
<gene>
    <name evidence="3" type="ORF">AMTR_s00024p00248910</name>
</gene>
<dbReference type="eggNOG" id="ENOG502RRCV">
    <property type="taxonomic scope" value="Eukaryota"/>
</dbReference>
<feature type="domain" description="SPARK" evidence="2">
    <location>
        <begin position="54"/>
        <end position="221"/>
    </location>
</feature>
<evidence type="ECO:0000256" key="1">
    <source>
        <dbReference type="SAM" id="SignalP"/>
    </source>
</evidence>
<dbReference type="HOGENOM" id="CLU_052743_1_0_1"/>
<dbReference type="PANTHER" id="PTHR34056">
    <property type="entry name" value="GPI-ANCHORED PROTEIN"/>
    <property type="match status" value="1"/>
</dbReference>
<dbReference type="AlphaFoldDB" id="W1PU13"/>
<keyword evidence="4" id="KW-1185">Reference proteome</keyword>
<accession>W1PU13</accession>
<dbReference type="OMA" id="ETDCLSG"/>
<dbReference type="Pfam" id="PF19160">
    <property type="entry name" value="SPARK"/>
    <property type="match status" value="1"/>
</dbReference>
<dbReference type="OrthoDB" id="764087at2759"/>
<dbReference type="InterPro" id="IPR043891">
    <property type="entry name" value="SPARK"/>
</dbReference>
<name>W1PU13_AMBTC</name>
<evidence type="ECO:0000313" key="3">
    <source>
        <dbReference type="EMBL" id="ERN11324.1"/>
    </source>
</evidence>
<evidence type="ECO:0000259" key="2">
    <source>
        <dbReference type="Pfam" id="PF19160"/>
    </source>
</evidence>
<proteinExistence type="predicted"/>
<protein>
    <recommendedName>
        <fullName evidence="2">SPARK domain-containing protein</fullName>
    </recommendedName>
</protein>
<dbReference type="Gramene" id="ERN11324">
    <property type="protein sequence ID" value="ERN11324"/>
    <property type="gene ID" value="AMTR_s00024p00248910"/>
</dbReference>
<feature type="signal peptide" evidence="1">
    <location>
        <begin position="1"/>
        <end position="22"/>
    </location>
</feature>
<dbReference type="KEGG" id="atr:18439516"/>